<dbReference type="Pfam" id="PF04055">
    <property type="entry name" value="Radical_SAM"/>
    <property type="match status" value="1"/>
</dbReference>
<keyword evidence="2" id="KW-0479">Metal-binding</keyword>
<feature type="domain" description="Radical SAM core" evidence="6">
    <location>
        <begin position="29"/>
        <end position="245"/>
    </location>
</feature>
<sequence length="370" mass="41346">MERNLDLRGKLYQRSIHPSVRQVALGRRLSAPLVVDLDPTTVCDLACPECISSQVLHHGQIGPDRIVKLAHELAESDVRAVILIGGGEPLLHRAIGEIVEVLHGAGIKLGLVTNGTQIDRHLDRLAECLSWVRVSVDAGTADTYQLFRPSRGKRSMFPQVIENMRKLAERGRGRLGYSFLLMQRFDEDGKVTESNYDEVHRAGLLAREIGCDYFEVKAMLDEDHYTVNQRAEDIAAVEEQIARLRELESDSFHVLHSSNWQAVRRGTDPVQPKDYHHCAITELRTTVTPTGVFVCPYHRGNPKGRIGDIQQSGFAELWADADTSVIDPGKDCQFVCARHGSNQEIARIGRRPEPDGTGSDELIDDFDPFI</sequence>
<name>A0ABW9HU49_9ACTN</name>
<dbReference type="InterPro" id="IPR007197">
    <property type="entry name" value="rSAM"/>
</dbReference>
<dbReference type="InterPro" id="IPR013785">
    <property type="entry name" value="Aldolase_TIM"/>
</dbReference>
<dbReference type="InterPro" id="IPR050377">
    <property type="entry name" value="Radical_SAM_PqqE_MftC-like"/>
</dbReference>
<accession>A0ABW9HU49</accession>
<dbReference type="Proteomes" id="UP001631957">
    <property type="component" value="Unassembled WGS sequence"/>
</dbReference>
<dbReference type="CDD" id="cd01335">
    <property type="entry name" value="Radical_SAM"/>
    <property type="match status" value="1"/>
</dbReference>
<evidence type="ECO:0000313" key="7">
    <source>
        <dbReference type="EMBL" id="MFM9611639.1"/>
    </source>
</evidence>
<evidence type="ECO:0000256" key="3">
    <source>
        <dbReference type="ARBA" id="ARBA00023004"/>
    </source>
</evidence>
<dbReference type="PROSITE" id="PS51918">
    <property type="entry name" value="RADICAL_SAM"/>
    <property type="match status" value="1"/>
</dbReference>
<evidence type="ECO:0000256" key="4">
    <source>
        <dbReference type="ARBA" id="ARBA00023014"/>
    </source>
</evidence>
<proteinExistence type="predicted"/>
<evidence type="ECO:0000256" key="1">
    <source>
        <dbReference type="ARBA" id="ARBA00022691"/>
    </source>
</evidence>
<keyword evidence="3" id="KW-0408">Iron</keyword>
<keyword evidence="8" id="KW-1185">Reference proteome</keyword>
<evidence type="ECO:0000256" key="5">
    <source>
        <dbReference type="SAM" id="MobiDB-lite"/>
    </source>
</evidence>
<protein>
    <submittedName>
        <fullName evidence="7">Radical SAM protein</fullName>
    </submittedName>
</protein>
<dbReference type="SFLD" id="SFLDS00029">
    <property type="entry name" value="Radical_SAM"/>
    <property type="match status" value="1"/>
</dbReference>
<comment type="caution">
    <text evidence="7">The sequence shown here is derived from an EMBL/GenBank/DDBJ whole genome shotgun (WGS) entry which is preliminary data.</text>
</comment>
<organism evidence="7 8">
    <name type="scientific">Streptomyces niveiscabiei</name>
    <dbReference type="NCBI Taxonomy" id="164115"/>
    <lineage>
        <taxon>Bacteria</taxon>
        <taxon>Bacillati</taxon>
        <taxon>Actinomycetota</taxon>
        <taxon>Actinomycetes</taxon>
        <taxon>Kitasatosporales</taxon>
        <taxon>Streptomycetaceae</taxon>
        <taxon>Streptomyces</taxon>
    </lineage>
</organism>
<dbReference type="PANTHER" id="PTHR11228">
    <property type="entry name" value="RADICAL SAM DOMAIN PROTEIN"/>
    <property type="match status" value="1"/>
</dbReference>
<dbReference type="SUPFAM" id="SSF102114">
    <property type="entry name" value="Radical SAM enzymes"/>
    <property type="match status" value="1"/>
</dbReference>
<keyword evidence="4" id="KW-0411">Iron-sulfur</keyword>
<reference evidence="7 8" key="1">
    <citation type="submission" date="2024-12" db="EMBL/GenBank/DDBJ databases">
        <title>Forecasting of Potato common scab and diversities of Pathogenic streptomyces spp. in china.</title>
        <authorList>
            <person name="Handique U."/>
            <person name="Wu J."/>
        </authorList>
    </citation>
    <scope>NUCLEOTIDE SEQUENCE [LARGE SCALE GENOMIC DNA]</scope>
    <source>
        <strain evidence="7 8">ZRIMU1530</strain>
    </source>
</reference>
<feature type="compositionally biased region" description="Acidic residues" evidence="5">
    <location>
        <begin position="361"/>
        <end position="370"/>
    </location>
</feature>
<dbReference type="EMBL" id="JBJVNI010000012">
    <property type="protein sequence ID" value="MFM9611639.1"/>
    <property type="molecule type" value="Genomic_DNA"/>
</dbReference>
<dbReference type="RefSeq" id="WP_240656666.1">
    <property type="nucleotide sequence ID" value="NZ_JBJVNI010000012.1"/>
</dbReference>
<dbReference type="SFLD" id="SFLDG01067">
    <property type="entry name" value="SPASM/twitch_domain_containing"/>
    <property type="match status" value="1"/>
</dbReference>
<gene>
    <name evidence="7" type="ORF">ACKI18_23355</name>
</gene>
<evidence type="ECO:0000256" key="2">
    <source>
        <dbReference type="ARBA" id="ARBA00022723"/>
    </source>
</evidence>
<keyword evidence="1" id="KW-0949">S-adenosyl-L-methionine</keyword>
<evidence type="ECO:0000313" key="8">
    <source>
        <dbReference type="Proteomes" id="UP001631957"/>
    </source>
</evidence>
<evidence type="ECO:0000259" key="6">
    <source>
        <dbReference type="PROSITE" id="PS51918"/>
    </source>
</evidence>
<dbReference type="Gene3D" id="3.20.20.70">
    <property type="entry name" value="Aldolase class I"/>
    <property type="match status" value="1"/>
</dbReference>
<dbReference type="PANTHER" id="PTHR11228:SF7">
    <property type="entry name" value="PQQA PEPTIDE CYCLASE"/>
    <property type="match status" value="1"/>
</dbReference>
<dbReference type="InterPro" id="IPR058240">
    <property type="entry name" value="rSAM_sf"/>
</dbReference>
<feature type="region of interest" description="Disordered" evidence="5">
    <location>
        <begin position="348"/>
        <end position="370"/>
    </location>
</feature>